<dbReference type="InterPro" id="IPR034660">
    <property type="entry name" value="DinB/YfiT-like"/>
</dbReference>
<accession>A0ABY4HJI5</accession>
<dbReference type="SUPFAM" id="SSF109854">
    <property type="entry name" value="DinB/YfiT-like putative metalloenzymes"/>
    <property type="match status" value="1"/>
</dbReference>
<evidence type="ECO:0000259" key="1">
    <source>
        <dbReference type="Pfam" id="PF12867"/>
    </source>
</evidence>
<keyword evidence="3" id="KW-1185">Reference proteome</keyword>
<gene>
    <name evidence="2" type="ORF">MUO15_09435</name>
</gene>
<dbReference type="Pfam" id="PF12867">
    <property type="entry name" value="DinB_2"/>
    <property type="match status" value="1"/>
</dbReference>
<organism evidence="2 3">
    <name type="scientific">Halobacillus amylolyticus</name>
    <dbReference type="NCBI Taxonomy" id="2932259"/>
    <lineage>
        <taxon>Bacteria</taxon>
        <taxon>Bacillati</taxon>
        <taxon>Bacillota</taxon>
        <taxon>Bacilli</taxon>
        <taxon>Bacillales</taxon>
        <taxon>Bacillaceae</taxon>
        <taxon>Halobacillus</taxon>
    </lineage>
</organism>
<dbReference type="Gene3D" id="1.20.120.450">
    <property type="entry name" value="dinb family like domain"/>
    <property type="match status" value="1"/>
</dbReference>
<sequence>MSSYFFQNGLHGEDAHVDPLSVFEGLQWEVVGKKPEECPHSVWQILNHMIFWQDFILDYLKGTVPNFPDHAEESWPGGTSPSNETEWNDAVFKFSEGLKEAENEAKKELEERGFGKSEGTRGDFLVMLVNHNSYHTGQVASTRRIIGEWPPPSGGDTW</sequence>
<dbReference type="InterPro" id="IPR024775">
    <property type="entry name" value="DinB-like"/>
</dbReference>
<protein>
    <submittedName>
        <fullName evidence="2">DinB family protein</fullName>
    </submittedName>
</protein>
<feature type="domain" description="DinB-like" evidence="1">
    <location>
        <begin position="20"/>
        <end position="139"/>
    </location>
</feature>
<dbReference type="RefSeq" id="WP_245035338.1">
    <property type="nucleotide sequence ID" value="NZ_CP095075.1"/>
</dbReference>
<dbReference type="Proteomes" id="UP000830326">
    <property type="component" value="Chromosome"/>
</dbReference>
<name>A0ABY4HJI5_9BACI</name>
<evidence type="ECO:0000313" key="2">
    <source>
        <dbReference type="EMBL" id="UOR13640.1"/>
    </source>
</evidence>
<evidence type="ECO:0000313" key="3">
    <source>
        <dbReference type="Proteomes" id="UP000830326"/>
    </source>
</evidence>
<proteinExistence type="predicted"/>
<dbReference type="EMBL" id="CP095075">
    <property type="protein sequence ID" value="UOR13640.1"/>
    <property type="molecule type" value="Genomic_DNA"/>
</dbReference>
<reference evidence="2" key="1">
    <citation type="submission" date="2022-04" db="EMBL/GenBank/DDBJ databases">
        <title>Halobacillus sp. isolated from saltern.</title>
        <authorList>
            <person name="Won M."/>
            <person name="Lee C.-M."/>
            <person name="Woen H.-Y."/>
            <person name="Kwon S.-W."/>
        </authorList>
    </citation>
    <scope>NUCLEOTIDE SEQUENCE</scope>
    <source>
        <strain evidence="2">SSHM10-5</strain>
    </source>
</reference>